<comment type="catalytic activity">
    <reaction evidence="15">
        <text>K(+)(in) = K(+)(out)</text>
        <dbReference type="Rhea" id="RHEA:29463"/>
        <dbReference type="ChEBI" id="CHEBI:29103"/>
    </reaction>
</comment>
<evidence type="ECO:0000256" key="9">
    <source>
        <dbReference type="ARBA" id="ARBA00022958"/>
    </source>
</evidence>
<evidence type="ECO:0000256" key="13">
    <source>
        <dbReference type="ARBA" id="ARBA00023242"/>
    </source>
</evidence>
<feature type="compositionally biased region" description="Low complexity" evidence="20">
    <location>
        <begin position="30"/>
        <end position="39"/>
    </location>
</feature>
<dbReference type="GO" id="GO:0033017">
    <property type="term" value="C:sarcoplasmic reticulum membrane"/>
    <property type="evidence" value="ECO:0007669"/>
    <property type="project" value="UniProtKB-SubCell"/>
</dbReference>
<sequence length="422" mass="46176">MIRPASVGSLRNGYRPPPRIDSVSNSQSIATPHPASSTHPTPPGWAVSGHDGSRGRVWDAGPIELRGTGRSHDPPGGQRSLLLSRGGRVGAAPGGRGRVQRRGRSCQRLDAPGRGLGWDPVGAMELLSALSLGELALSFSRVPLFPVFDLSYFIVSILYLKYEPGAVELSRHHPMASWLCAMLHCFGSYILADLLLGEPVIDYFSNNSSILLASAVWYLIFFCPLDLFYKCVCFLPVKLIFVAMKEVVRVRKIAVGIHHAHHHYHHGWFVMIATGWVKGSGVTLMSNLEQLLRGVWKPETNEILHMSFPTKASLYGAILFTLQQTRWLPVSKASLIFIFTMFMVSCKVFLTATHSHSSPFDVLEAYICPVLFGSASGDDHHHNNHGGSQGGSGPGSPHSPLPTKSKEELSEGSRKKKTKKAD</sequence>
<reference evidence="21" key="2">
    <citation type="submission" date="2025-08" db="UniProtKB">
        <authorList>
            <consortium name="Ensembl"/>
        </authorList>
    </citation>
    <scope>IDENTIFICATION</scope>
</reference>
<accession>A0A4W2G0T2</accession>
<evidence type="ECO:0000313" key="21">
    <source>
        <dbReference type="Ensembl" id="ENSBIXP00005011411.1"/>
    </source>
</evidence>
<keyword evidence="9" id="KW-0630">Potassium</keyword>
<dbReference type="GO" id="GO:0014808">
    <property type="term" value="P:release of sequestered calcium ion into cytosol by sarcoplasmic reticulum"/>
    <property type="evidence" value="ECO:0007669"/>
    <property type="project" value="Ensembl"/>
</dbReference>
<evidence type="ECO:0000256" key="3">
    <source>
        <dbReference type="ARBA" id="ARBA00005766"/>
    </source>
</evidence>
<evidence type="ECO:0000256" key="15">
    <source>
        <dbReference type="ARBA" id="ARBA00034430"/>
    </source>
</evidence>
<keyword evidence="8" id="KW-0703">Sarcoplasmic reticulum</keyword>
<dbReference type="GO" id="GO:0042802">
    <property type="term" value="F:identical protein binding"/>
    <property type="evidence" value="ECO:0007669"/>
    <property type="project" value="Ensembl"/>
</dbReference>
<dbReference type="GeneTree" id="ENSGT00390000018845"/>
<evidence type="ECO:0000256" key="5">
    <source>
        <dbReference type="ARBA" id="ARBA00022538"/>
    </source>
</evidence>
<dbReference type="PANTHER" id="PTHR12454">
    <property type="entry name" value="TRIMERIC INTRACELLULAR CATION CHANNEL"/>
    <property type="match status" value="1"/>
</dbReference>
<reference evidence="21 22" key="1">
    <citation type="submission" date="2018-11" db="EMBL/GenBank/DDBJ databases">
        <title>Haplotype-resolved cattle genomes.</title>
        <authorList>
            <person name="Low W.Y."/>
            <person name="Tearle R."/>
            <person name="Bickhart D.M."/>
            <person name="Rosen B.D."/>
            <person name="Koren S."/>
            <person name="Rhie A."/>
            <person name="Hiendleder S."/>
            <person name="Phillippy A.M."/>
            <person name="Smith T.P.L."/>
            <person name="Williams J.L."/>
        </authorList>
    </citation>
    <scope>NUCLEOTIDE SEQUENCE [LARGE SCALE GENOMIC DNA]</scope>
</reference>
<comment type="function">
    <text evidence="18">Intracellular monovalent cation channel required for maintenance of rapid intracellular calcium release. Acts as a potassium counter-ion channel that functions in synchronization with calcium release from intracellular stores. Opened by a change of voltage within the sarcoplasmic reticulum lumen.</text>
</comment>
<evidence type="ECO:0000256" key="6">
    <source>
        <dbReference type="ARBA" id="ARBA00022692"/>
    </source>
</evidence>
<feature type="compositionally biased region" description="Low complexity" evidence="20">
    <location>
        <begin position="76"/>
        <end position="86"/>
    </location>
</feature>
<gene>
    <name evidence="21" type="primary">TMEM38A</name>
</gene>
<evidence type="ECO:0000256" key="7">
    <source>
        <dbReference type="ARBA" id="ARBA00022826"/>
    </source>
</evidence>
<keyword evidence="12" id="KW-0472">Membrane</keyword>
<dbReference type="GO" id="GO:0010881">
    <property type="term" value="P:regulation of cardiac muscle contraction by regulation of the release of sequestered calcium ion"/>
    <property type="evidence" value="ECO:0007669"/>
    <property type="project" value="Ensembl"/>
</dbReference>
<keyword evidence="7" id="KW-0631">Potassium channel</keyword>
<comment type="subcellular location">
    <subcellularLocation>
        <location evidence="1">Nucleus membrane</location>
    </subcellularLocation>
    <subcellularLocation>
        <location evidence="2">Sarcoplasmic reticulum membrane</location>
        <topology evidence="2">Multi-pass membrane protein</topology>
    </subcellularLocation>
</comment>
<dbReference type="Ensembl" id="ENSBIXT00005020299.1">
    <property type="protein sequence ID" value="ENSBIXP00005011411.1"/>
    <property type="gene ID" value="ENSBIXG00005015850.1"/>
</dbReference>
<feature type="region of interest" description="Disordered" evidence="20">
    <location>
        <begin position="1"/>
        <end position="106"/>
    </location>
</feature>
<evidence type="ECO:0000256" key="16">
    <source>
        <dbReference type="ARBA" id="ARBA00040915"/>
    </source>
</evidence>
<dbReference type="GO" id="GO:0007029">
    <property type="term" value="P:endoplasmic reticulum organization"/>
    <property type="evidence" value="ECO:0007669"/>
    <property type="project" value="Ensembl"/>
</dbReference>
<dbReference type="AlphaFoldDB" id="A0A4W2G0T2"/>
<evidence type="ECO:0000256" key="17">
    <source>
        <dbReference type="ARBA" id="ARBA00043218"/>
    </source>
</evidence>
<keyword evidence="10" id="KW-1133">Transmembrane helix</keyword>
<name>A0A4W2G0T2_BOBOX</name>
<evidence type="ECO:0000256" key="4">
    <source>
        <dbReference type="ARBA" id="ARBA00022448"/>
    </source>
</evidence>
<evidence type="ECO:0000256" key="12">
    <source>
        <dbReference type="ARBA" id="ARBA00023136"/>
    </source>
</evidence>
<evidence type="ECO:0000256" key="11">
    <source>
        <dbReference type="ARBA" id="ARBA00023065"/>
    </source>
</evidence>
<feature type="compositionally biased region" description="Gly residues" evidence="20">
    <location>
        <begin position="87"/>
        <end position="97"/>
    </location>
</feature>
<keyword evidence="4" id="KW-0813">Transport</keyword>
<evidence type="ECO:0000256" key="1">
    <source>
        <dbReference type="ARBA" id="ARBA00004126"/>
    </source>
</evidence>
<evidence type="ECO:0000256" key="10">
    <source>
        <dbReference type="ARBA" id="ARBA00022989"/>
    </source>
</evidence>
<feature type="compositionally biased region" description="Basic and acidic residues" evidence="20">
    <location>
        <begin position="404"/>
        <end position="413"/>
    </location>
</feature>
<keyword evidence="13" id="KW-0539">Nucleus</keyword>
<evidence type="ECO:0000256" key="2">
    <source>
        <dbReference type="ARBA" id="ARBA00004326"/>
    </source>
</evidence>
<dbReference type="Proteomes" id="UP000429181">
    <property type="component" value="Chromosome 7"/>
</dbReference>
<dbReference type="GO" id="GO:0071313">
    <property type="term" value="P:cellular response to caffeine"/>
    <property type="evidence" value="ECO:0007669"/>
    <property type="project" value="Ensembl"/>
</dbReference>
<evidence type="ECO:0000256" key="8">
    <source>
        <dbReference type="ARBA" id="ARBA00022951"/>
    </source>
</evidence>
<dbReference type="Pfam" id="PF05197">
    <property type="entry name" value="TRIC"/>
    <property type="match status" value="1"/>
</dbReference>
<dbReference type="GO" id="GO:0031965">
    <property type="term" value="C:nuclear membrane"/>
    <property type="evidence" value="ECO:0007669"/>
    <property type="project" value="UniProtKB-SubCell"/>
</dbReference>
<protein>
    <recommendedName>
        <fullName evidence="16">Trimeric intracellular cation channel type A</fullName>
    </recommendedName>
    <alternativeName>
        <fullName evidence="17">Transmembrane protein 38A</fullName>
    </alternativeName>
</protein>
<dbReference type="PANTHER" id="PTHR12454:SF3">
    <property type="entry name" value="TRIMERIC INTRACELLULAR CATION CHANNEL TYPE A"/>
    <property type="match status" value="1"/>
</dbReference>
<keyword evidence="6" id="KW-0812">Transmembrane</keyword>
<keyword evidence="11" id="KW-0406">Ion transport</keyword>
<keyword evidence="14" id="KW-0407">Ion channel</keyword>
<dbReference type="InterPro" id="IPR007866">
    <property type="entry name" value="TRIC_channel"/>
</dbReference>
<feature type="region of interest" description="Disordered" evidence="20">
    <location>
        <begin position="379"/>
        <end position="422"/>
    </location>
</feature>
<evidence type="ECO:0000313" key="22">
    <source>
        <dbReference type="Proteomes" id="UP000429181"/>
    </source>
</evidence>
<proteinExistence type="inferred from homology"/>
<comment type="subunit">
    <text evidence="19">Homotrimer; conformation seems to be controled by binding to diacylglycerol (DAG).</text>
</comment>
<comment type="similarity">
    <text evidence="3">Belongs to the TMEM38 family.</text>
</comment>
<dbReference type="GO" id="GO:0005267">
    <property type="term" value="F:potassium channel activity"/>
    <property type="evidence" value="ECO:0007669"/>
    <property type="project" value="UniProtKB-KW"/>
</dbReference>
<keyword evidence="5" id="KW-0633">Potassium transport</keyword>
<evidence type="ECO:0000256" key="18">
    <source>
        <dbReference type="ARBA" id="ARBA00045286"/>
    </source>
</evidence>
<organism evidence="21 22">
    <name type="scientific">Bos indicus x Bos taurus</name>
    <name type="common">Hybrid cattle</name>
    <dbReference type="NCBI Taxonomy" id="30522"/>
    <lineage>
        <taxon>Eukaryota</taxon>
        <taxon>Metazoa</taxon>
        <taxon>Chordata</taxon>
        <taxon>Craniata</taxon>
        <taxon>Vertebrata</taxon>
        <taxon>Euteleostomi</taxon>
        <taxon>Mammalia</taxon>
        <taxon>Eutheria</taxon>
        <taxon>Laurasiatheria</taxon>
        <taxon>Artiodactyla</taxon>
        <taxon>Ruminantia</taxon>
        <taxon>Pecora</taxon>
        <taxon>Bovidae</taxon>
        <taxon>Bovinae</taxon>
        <taxon>Bos</taxon>
    </lineage>
</organism>
<evidence type="ECO:0000256" key="14">
    <source>
        <dbReference type="ARBA" id="ARBA00023303"/>
    </source>
</evidence>
<evidence type="ECO:0000256" key="20">
    <source>
        <dbReference type="SAM" id="MobiDB-lite"/>
    </source>
</evidence>
<evidence type="ECO:0000256" key="19">
    <source>
        <dbReference type="ARBA" id="ARBA00047059"/>
    </source>
</evidence>